<dbReference type="InterPro" id="IPR027417">
    <property type="entry name" value="P-loop_NTPase"/>
</dbReference>
<sequence>MQTSVLNPLITRLKTLYSSHNTLPKLIEDEKIKAQSLEEYYVKLQILLNEDDEAGKAALRDKVAGDKKLVEPENIFKAIDTKEKIRGLLKKELPNKEYQIDNIVELLNEEKNEKKKFGILRRNLPNKSESEIKNIAESISRIQADIGKVLLLGSAGIGKTTLMHYLSYKWGKEELWNDKINYVFGIKLKELLSNWTVRYGTNIDEDILSCFIHYCLDSKDIKLEEISNITNKDKVLLLLDGYDEVAFLSQNDRDYRDIMDSVFQYKNVIMTSRPNAVVEEMSNRFERKVENTGWDSEGIEQYVNKNFEYDKELGVQLRSFLDTHSQIKEICEVPINTALICLVWSDKDIRDKFQKNSDEDFNISQLYHEVVSWLNNRHLEKTQNKYKNKTEANNHLKNKMSFLEQIAYESLVVTGKLVERKLVEDKKDTLDIDEVIEQGLLKREGINYQFIHLTFQEFLAALRLKNQLLDNHTKSKTASFIGEHRNDPKYLMTLKFLAGIVNNENNQELIEIFWEAVTCNVDSILELGIERKIILLMHLLAQSKINGKFDNRIPNLTQIQNLIDDIVLKDIPIWEQHIIDSGYLSEVIVKTVNEKLQNKEAVFQEFKTATEIITGLANSK</sequence>
<dbReference type="Proteomes" id="UP000008548">
    <property type="component" value="Chromosome"/>
</dbReference>
<reference evidence="3 4" key="1">
    <citation type="journal article" date="2005" name="PLoS Biol.">
        <title>The genome sequence of Rickettsia felis identifies the first putative conjugative plasmid in an obligate intracellular parasite.</title>
        <authorList>
            <person name="Ogata H."/>
            <person name="Renesto P."/>
            <person name="Audic S."/>
            <person name="Robert C."/>
            <person name="Blanc G."/>
            <person name="Fournier P.E."/>
            <person name="Parinello H."/>
            <person name="Claverie J.M."/>
            <person name="Raoult D."/>
        </authorList>
    </citation>
    <scope>NUCLEOTIDE SEQUENCE [LARGE SCALE GENOMIC DNA]</scope>
    <source>
        <strain evidence="4">ATCC VR-1525 / URRWXCal2</strain>
    </source>
</reference>
<gene>
    <name evidence="3" type="ordered locus">RF_0447</name>
</gene>
<dbReference type="SUPFAM" id="SSF52540">
    <property type="entry name" value="P-loop containing nucleoside triphosphate hydrolases"/>
    <property type="match status" value="1"/>
</dbReference>
<dbReference type="EMBL" id="CP000053">
    <property type="protein sequence ID" value="AAY61298.1"/>
    <property type="molecule type" value="Genomic_DNA"/>
</dbReference>
<dbReference type="AlphaFoldDB" id="Q4UMB9"/>
<evidence type="ECO:0000259" key="2">
    <source>
        <dbReference type="PROSITE" id="PS50837"/>
    </source>
</evidence>
<feature type="domain" description="NACHT" evidence="2">
    <location>
        <begin position="147"/>
        <end position="280"/>
    </location>
</feature>
<accession>Q4UMB9</accession>
<protein>
    <submittedName>
        <fullName evidence="3">NACHT domain</fullName>
    </submittedName>
</protein>
<feature type="coiled-coil region" evidence="1">
    <location>
        <begin position="379"/>
        <end position="406"/>
    </location>
</feature>
<dbReference type="Gene3D" id="3.40.50.300">
    <property type="entry name" value="P-loop containing nucleotide triphosphate hydrolases"/>
    <property type="match status" value="1"/>
</dbReference>
<dbReference type="InterPro" id="IPR007111">
    <property type="entry name" value="NACHT_NTPase"/>
</dbReference>
<organism evidence="3 4">
    <name type="scientific">Rickettsia felis (strain ATCC VR-1525 / URRWXCal2)</name>
    <name type="common">Rickettsia azadi</name>
    <dbReference type="NCBI Taxonomy" id="315456"/>
    <lineage>
        <taxon>Bacteria</taxon>
        <taxon>Pseudomonadati</taxon>
        <taxon>Pseudomonadota</taxon>
        <taxon>Alphaproteobacteria</taxon>
        <taxon>Rickettsiales</taxon>
        <taxon>Rickettsiaceae</taxon>
        <taxon>Rickettsieae</taxon>
        <taxon>Rickettsia</taxon>
        <taxon>spotted fever group</taxon>
    </lineage>
</organism>
<proteinExistence type="predicted"/>
<dbReference type="OrthoDB" id="135105at2"/>
<evidence type="ECO:0000313" key="4">
    <source>
        <dbReference type="Proteomes" id="UP000008548"/>
    </source>
</evidence>
<evidence type="ECO:0000256" key="1">
    <source>
        <dbReference type="SAM" id="Coils"/>
    </source>
</evidence>
<evidence type="ECO:0000313" key="3">
    <source>
        <dbReference type="EMBL" id="AAY61298.1"/>
    </source>
</evidence>
<keyword evidence="4" id="KW-1185">Reference proteome</keyword>
<dbReference type="KEGG" id="rfe:RF_0447"/>
<keyword evidence="1" id="KW-0175">Coiled coil</keyword>
<name>Q4UMB9_RICFE</name>
<dbReference type="HOGENOM" id="CLU_030336_0_0_5"/>
<dbReference type="PROSITE" id="PS50837">
    <property type="entry name" value="NACHT"/>
    <property type="match status" value="1"/>
</dbReference>
<dbReference type="PANTHER" id="PTHR46844">
    <property type="entry name" value="SLR5058 PROTEIN"/>
    <property type="match status" value="1"/>
</dbReference>
<dbReference type="eggNOG" id="COG5635">
    <property type="taxonomic scope" value="Bacteria"/>
</dbReference>
<dbReference type="STRING" id="315456.RF_0447"/>
<dbReference type="PANTHER" id="PTHR46844:SF1">
    <property type="entry name" value="SLR5058 PROTEIN"/>
    <property type="match status" value="1"/>
</dbReference>
<dbReference type="Pfam" id="PF05729">
    <property type="entry name" value="NACHT"/>
    <property type="match status" value="1"/>
</dbReference>